<organism evidence="2 3">
    <name type="scientific">Dentiscutata erythropus</name>
    <dbReference type="NCBI Taxonomy" id="1348616"/>
    <lineage>
        <taxon>Eukaryota</taxon>
        <taxon>Fungi</taxon>
        <taxon>Fungi incertae sedis</taxon>
        <taxon>Mucoromycota</taxon>
        <taxon>Glomeromycotina</taxon>
        <taxon>Glomeromycetes</taxon>
        <taxon>Diversisporales</taxon>
        <taxon>Gigasporaceae</taxon>
        <taxon>Dentiscutata</taxon>
    </lineage>
</organism>
<comment type="caution">
    <text evidence="2">The sequence shown here is derived from an EMBL/GenBank/DDBJ whole genome shotgun (WGS) entry which is preliminary data.</text>
</comment>
<dbReference type="Proteomes" id="UP000789405">
    <property type="component" value="Unassembled WGS sequence"/>
</dbReference>
<reference evidence="2" key="1">
    <citation type="submission" date="2021-06" db="EMBL/GenBank/DDBJ databases">
        <authorList>
            <person name="Kallberg Y."/>
            <person name="Tangrot J."/>
            <person name="Rosling A."/>
        </authorList>
    </citation>
    <scope>NUCLEOTIDE SEQUENCE</scope>
    <source>
        <strain evidence="2">MA453B</strain>
    </source>
</reference>
<feature type="non-terminal residue" evidence="2">
    <location>
        <position position="1"/>
    </location>
</feature>
<feature type="region of interest" description="Disordered" evidence="1">
    <location>
        <begin position="89"/>
        <end position="110"/>
    </location>
</feature>
<accession>A0A9N9K2E9</accession>
<proteinExistence type="predicted"/>
<evidence type="ECO:0000313" key="2">
    <source>
        <dbReference type="EMBL" id="CAG8808185.1"/>
    </source>
</evidence>
<feature type="compositionally biased region" description="Polar residues" evidence="1">
    <location>
        <begin position="92"/>
        <end position="110"/>
    </location>
</feature>
<evidence type="ECO:0000313" key="3">
    <source>
        <dbReference type="Proteomes" id="UP000789405"/>
    </source>
</evidence>
<dbReference type="OrthoDB" id="2441993at2759"/>
<evidence type="ECO:0000256" key="1">
    <source>
        <dbReference type="SAM" id="MobiDB-lite"/>
    </source>
</evidence>
<dbReference type="EMBL" id="CAJVPY010043451">
    <property type="protein sequence ID" value="CAG8808185.1"/>
    <property type="molecule type" value="Genomic_DNA"/>
</dbReference>
<name>A0A9N9K2E9_9GLOM</name>
<sequence>TISAQPEANNNQSTNQIIGARSQNNNDQLQTLDDYNGSSQTVGGLFQGAPNTGMQLPRSQNSTNLLANAFVYFQQYTDLIRGMDLFPGSQGIGNSPPQDDQFSTLLDSFP</sequence>
<keyword evidence="3" id="KW-1185">Reference proteome</keyword>
<dbReference type="AlphaFoldDB" id="A0A9N9K2E9"/>
<gene>
    <name evidence="2" type="ORF">DERYTH_LOCUS24827</name>
</gene>
<feature type="region of interest" description="Disordered" evidence="1">
    <location>
        <begin position="1"/>
        <end position="37"/>
    </location>
</feature>
<protein>
    <submittedName>
        <fullName evidence="2">18897_t:CDS:1</fullName>
    </submittedName>
</protein>